<reference evidence="2" key="1">
    <citation type="submission" date="2022-06" db="EMBL/GenBank/DDBJ databases">
        <title>Complete genome sequences of two strains of the flax pathogen Septoria linicola.</title>
        <authorList>
            <person name="Lapalu N."/>
            <person name="Simon A."/>
            <person name="Demenou B."/>
            <person name="Paumier D."/>
            <person name="Guillot M.-P."/>
            <person name="Gout L."/>
            <person name="Valade R."/>
        </authorList>
    </citation>
    <scope>NUCLEOTIDE SEQUENCE</scope>
    <source>
        <strain evidence="2">SE15195</strain>
    </source>
</reference>
<organism evidence="2 3">
    <name type="scientific">Septoria linicola</name>
    <dbReference type="NCBI Taxonomy" id="215465"/>
    <lineage>
        <taxon>Eukaryota</taxon>
        <taxon>Fungi</taxon>
        <taxon>Dikarya</taxon>
        <taxon>Ascomycota</taxon>
        <taxon>Pezizomycotina</taxon>
        <taxon>Dothideomycetes</taxon>
        <taxon>Dothideomycetidae</taxon>
        <taxon>Mycosphaerellales</taxon>
        <taxon>Mycosphaerellaceae</taxon>
        <taxon>Septoria</taxon>
    </lineage>
</organism>
<gene>
    <name evidence="2" type="ORF">Slin15195_G025680</name>
</gene>
<accession>A0A9Q9AH04</accession>
<dbReference type="AlphaFoldDB" id="A0A9Q9AH04"/>
<sequence length="198" mass="21713">MATSYTYIVMRTDYEHYTDEKGSKEVVGTFETLEDANAAAEEDAEEEAGNASSWCPANLESPVNSFGGEDALRARVDYIQADHGNRFETTGNRRGVQQTKYGKLIGIPAGKPDSLKKNGVPAKYPPNVDYVVYGATTGADTFSKVEPYKHEELCEPDFFKMVRTGIPEGKQLKGRQGASVAPVPAEQEQPTAKRQRIA</sequence>
<keyword evidence="3" id="KW-1185">Reference proteome</keyword>
<dbReference type="Proteomes" id="UP001056384">
    <property type="component" value="Chromosome 2"/>
</dbReference>
<feature type="region of interest" description="Disordered" evidence="1">
    <location>
        <begin position="169"/>
        <end position="198"/>
    </location>
</feature>
<protein>
    <submittedName>
        <fullName evidence="2">Uncharacterized protein</fullName>
    </submittedName>
</protein>
<name>A0A9Q9AH04_9PEZI</name>
<feature type="region of interest" description="Disordered" evidence="1">
    <location>
        <begin position="37"/>
        <end position="56"/>
    </location>
</feature>
<dbReference type="EMBL" id="CP099419">
    <property type="protein sequence ID" value="USW49249.1"/>
    <property type="molecule type" value="Genomic_DNA"/>
</dbReference>
<evidence type="ECO:0000313" key="3">
    <source>
        <dbReference type="Proteomes" id="UP001056384"/>
    </source>
</evidence>
<evidence type="ECO:0000313" key="2">
    <source>
        <dbReference type="EMBL" id="USW49249.1"/>
    </source>
</evidence>
<evidence type="ECO:0000256" key="1">
    <source>
        <dbReference type="SAM" id="MobiDB-lite"/>
    </source>
</evidence>
<proteinExistence type="predicted"/>